<evidence type="ECO:0000256" key="1">
    <source>
        <dbReference type="SAM" id="MobiDB-lite"/>
    </source>
</evidence>
<protein>
    <recommendedName>
        <fullName evidence="4">Retrotransposon Copia-like N-terminal domain-containing protein</fullName>
    </recommendedName>
</protein>
<keyword evidence="3" id="KW-1185">Reference proteome</keyword>
<proteinExistence type="predicted"/>
<accession>A0AAD8WHG4</accession>
<reference evidence="2" key="1">
    <citation type="submission" date="2023-07" db="EMBL/GenBank/DDBJ databases">
        <title>A chromosome-level genome assembly of Lolium multiflorum.</title>
        <authorList>
            <person name="Chen Y."/>
            <person name="Copetti D."/>
            <person name="Kolliker R."/>
            <person name="Studer B."/>
        </authorList>
    </citation>
    <scope>NUCLEOTIDE SEQUENCE</scope>
    <source>
        <strain evidence="2">02402/16</strain>
        <tissue evidence="2">Leaf</tissue>
    </source>
</reference>
<feature type="compositionally biased region" description="Polar residues" evidence="1">
    <location>
        <begin position="91"/>
        <end position="100"/>
    </location>
</feature>
<organism evidence="2 3">
    <name type="scientific">Lolium multiflorum</name>
    <name type="common">Italian ryegrass</name>
    <name type="synonym">Lolium perenne subsp. multiflorum</name>
    <dbReference type="NCBI Taxonomy" id="4521"/>
    <lineage>
        <taxon>Eukaryota</taxon>
        <taxon>Viridiplantae</taxon>
        <taxon>Streptophyta</taxon>
        <taxon>Embryophyta</taxon>
        <taxon>Tracheophyta</taxon>
        <taxon>Spermatophyta</taxon>
        <taxon>Magnoliopsida</taxon>
        <taxon>Liliopsida</taxon>
        <taxon>Poales</taxon>
        <taxon>Poaceae</taxon>
        <taxon>BOP clade</taxon>
        <taxon>Pooideae</taxon>
        <taxon>Poodae</taxon>
        <taxon>Poeae</taxon>
        <taxon>Poeae Chloroplast Group 2 (Poeae type)</taxon>
        <taxon>Loliodinae</taxon>
        <taxon>Loliinae</taxon>
        <taxon>Lolium</taxon>
    </lineage>
</organism>
<dbReference type="Proteomes" id="UP001231189">
    <property type="component" value="Unassembled WGS sequence"/>
</dbReference>
<comment type="caution">
    <text evidence="2">The sequence shown here is derived from an EMBL/GenBank/DDBJ whole genome shotgun (WGS) entry which is preliminary data.</text>
</comment>
<gene>
    <name evidence="2" type="ORF">QYE76_048559</name>
</gene>
<name>A0AAD8WHG4_LOLMU</name>
<feature type="region of interest" description="Disordered" evidence="1">
    <location>
        <begin position="77"/>
        <end position="100"/>
    </location>
</feature>
<evidence type="ECO:0000313" key="2">
    <source>
        <dbReference type="EMBL" id="KAK1660400.1"/>
    </source>
</evidence>
<evidence type="ECO:0000313" key="3">
    <source>
        <dbReference type="Proteomes" id="UP001231189"/>
    </source>
</evidence>
<evidence type="ECO:0008006" key="4">
    <source>
        <dbReference type="Google" id="ProtNLM"/>
    </source>
</evidence>
<dbReference type="AlphaFoldDB" id="A0AAD8WHG4"/>
<sequence length="100" mass="10775">MGDELTTALEKLAQLLVAKNAESTSAEGGVARVSQAEMVQKVELMPNEVKLEGMSNYLSWSRRALLILRTKGLDGHVQGSAAEPEIRGVQTGRNGVRQTP</sequence>
<dbReference type="EMBL" id="JAUUTY010000003">
    <property type="protein sequence ID" value="KAK1660400.1"/>
    <property type="molecule type" value="Genomic_DNA"/>
</dbReference>